<dbReference type="InterPro" id="IPR050706">
    <property type="entry name" value="Cyclic-di-GMP_PDE-like"/>
</dbReference>
<evidence type="ECO:0000313" key="3">
    <source>
        <dbReference type="Proteomes" id="UP000553193"/>
    </source>
</evidence>
<dbReference type="RefSeq" id="WP_207018065.1">
    <property type="nucleotide sequence ID" value="NZ_JACIDJ010000001.1"/>
</dbReference>
<comment type="caution">
    <text evidence="2">The sequence shown here is derived from an EMBL/GenBank/DDBJ whole genome shotgun (WGS) entry which is preliminary data.</text>
</comment>
<name>A0A840AA52_9PROT</name>
<dbReference type="InterPro" id="IPR029016">
    <property type="entry name" value="GAF-like_dom_sf"/>
</dbReference>
<gene>
    <name evidence="2" type="ORF">GGQ83_001198</name>
</gene>
<dbReference type="InterPro" id="IPR003018">
    <property type="entry name" value="GAF"/>
</dbReference>
<dbReference type="Gene3D" id="3.30.450.40">
    <property type="match status" value="1"/>
</dbReference>
<evidence type="ECO:0000259" key="1">
    <source>
        <dbReference type="PROSITE" id="PS50883"/>
    </source>
</evidence>
<dbReference type="AlphaFoldDB" id="A0A840AA52"/>
<dbReference type="PROSITE" id="PS50883">
    <property type="entry name" value="EAL"/>
    <property type="match status" value="1"/>
</dbReference>
<evidence type="ECO:0000313" key="2">
    <source>
        <dbReference type="EMBL" id="MBB3897772.1"/>
    </source>
</evidence>
<dbReference type="SMART" id="SM00052">
    <property type="entry name" value="EAL"/>
    <property type="match status" value="1"/>
</dbReference>
<dbReference type="SUPFAM" id="SSF141868">
    <property type="entry name" value="EAL domain-like"/>
    <property type="match status" value="1"/>
</dbReference>
<dbReference type="SUPFAM" id="SSF55781">
    <property type="entry name" value="GAF domain-like"/>
    <property type="match status" value="1"/>
</dbReference>
<dbReference type="EMBL" id="JACIDJ010000001">
    <property type="protein sequence ID" value="MBB3897772.1"/>
    <property type="molecule type" value="Genomic_DNA"/>
</dbReference>
<dbReference type="SMART" id="SM00065">
    <property type="entry name" value="GAF"/>
    <property type="match status" value="1"/>
</dbReference>
<dbReference type="InterPro" id="IPR001633">
    <property type="entry name" value="EAL_dom"/>
</dbReference>
<dbReference type="Gene3D" id="3.20.20.450">
    <property type="entry name" value="EAL domain"/>
    <property type="match status" value="1"/>
</dbReference>
<dbReference type="Pfam" id="PF01590">
    <property type="entry name" value="GAF"/>
    <property type="match status" value="1"/>
</dbReference>
<sequence>MPQSALGSVITPETLDAPMAPTLEAIRRHLGMEVAYISEFVGDLSMMREVSAPGLEHLIKQGDALSLDDVYCRHIVAGRLPELIADTAAEALCQTLPITRNVPIGAHMSVPIRLADGELYGMFCCLSPTPNHSLNPRDLQVMRVFADLAAHQIDRERARDQEANALRDRILQVIEGREFEFHYQPIFTFAPFRLVGFEALCRFHATPYRTPDIWFAEAEASDLAEPLELAAAARALEALGDLPDPLFVSVNLAPATLLGGRLSEALGDWPCGRVIIEVTEHTPVGDYAALNAAIAPLRAAGVRLAVDDAGSGFASLQHIIQLEPDIIKLDVELTRGLDSDTARRALVAALTYFARETGIEIVAEGVETEAERQALEALQVRKGQGYLLGRPMPRVAAMALAARLA</sequence>
<feature type="domain" description="EAL" evidence="1">
    <location>
        <begin position="163"/>
        <end position="405"/>
    </location>
</feature>
<organism evidence="2 3">
    <name type="scientific">Roseococcus suduntuyensis</name>
    <dbReference type="NCBI Taxonomy" id="455361"/>
    <lineage>
        <taxon>Bacteria</taxon>
        <taxon>Pseudomonadati</taxon>
        <taxon>Pseudomonadota</taxon>
        <taxon>Alphaproteobacteria</taxon>
        <taxon>Acetobacterales</taxon>
        <taxon>Roseomonadaceae</taxon>
        <taxon>Roseococcus</taxon>
    </lineage>
</organism>
<dbReference type="InterPro" id="IPR035919">
    <property type="entry name" value="EAL_sf"/>
</dbReference>
<reference evidence="2 3" key="1">
    <citation type="submission" date="2020-08" db="EMBL/GenBank/DDBJ databases">
        <title>Genomic Encyclopedia of Type Strains, Phase IV (KMG-IV): sequencing the most valuable type-strain genomes for metagenomic binning, comparative biology and taxonomic classification.</title>
        <authorList>
            <person name="Goeker M."/>
        </authorList>
    </citation>
    <scope>NUCLEOTIDE SEQUENCE [LARGE SCALE GENOMIC DNA]</scope>
    <source>
        <strain evidence="2 3">DSM 19979</strain>
    </source>
</reference>
<keyword evidence="3" id="KW-1185">Reference proteome</keyword>
<protein>
    <submittedName>
        <fullName evidence="2">EAL domain-containing protein (Putative c-di-GMP-specific phosphodiesterase class I)</fullName>
    </submittedName>
</protein>
<dbReference type="CDD" id="cd01948">
    <property type="entry name" value="EAL"/>
    <property type="match status" value="1"/>
</dbReference>
<accession>A0A840AA52</accession>
<proteinExistence type="predicted"/>
<dbReference type="PANTHER" id="PTHR33121:SF76">
    <property type="entry name" value="SIGNALING PROTEIN"/>
    <property type="match status" value="1"/>
</dbReference>
<dbReference type="GO" id="GO:0071111">
    <property type="term" value="F:cyclic-guanylate-specific phosphodiesterase activity"/>
    <property type="evidence" value="ECO:0007669"/>
    <property type="project" value="InterPro"/>
</dbReference>
<dbReference type="Pfam" id="PF00563">
    <property type="entry name" value="EAL"/>
    <property type="match status" value="1"/>
</dbReference>
<dbReference type="Proteomes" id="UP000553193">
    <property type="component" value="Unassembled WGS sequence"/>
</dbReference>
<dbReference type="PANTHER" id="PTHR33121">
    <property type="entry name" value="CYCLIC DI-GMP PHOSPHODIESTERASE PDEF"/>
    <property type="match status" value="1"/>
</dbReference>